<keyword evidence="3" id="KW-1185">Reference proteome</keyword>
<dbReference type="Proteomes" id="UP001152766">
    <property type="component" value="Unassembled WGS sequence"/>
</dbReference>
<sequence>MQGLPEWAEHHSLHRAAMKHAGNAVAVPMARELIRQLGAILGSRKPAI</sequence>
<protein>
    <submittedName>
        <fullName evidence="2">Uncharacterized protein</fullName>
    </submittedName>
</protein>
<comment type="caution">
    <text evidence="2">The sequence shown here is derived from an EMBL/GenBank/DDBJ whole genome shotgun (WGS) entry which is preliminary data.</text>
</comment>
<dbReference type="AlphaFoldDB" id="A0A9X4R8Z7"/>
<proteinExistence type="predicted"/>
<dbReference type="InterPro" id="IPR031303">
    <property type="entry name" value="C5_meth_CS"/>
</dbReference>
<keyword evidence="1" id="KW-0949">S-adenosyl-L-methionine</keyword>
<dbReference type="RefSeq" id="WP_268149836.1">
    <property type="nucleotide sequence ID" value="NZ_JAPPUW010000007.1"/>
</dbReference>
<organism evidence="2 3">
    <name type="scientific">Pelomonas aquatica</name>
    <dbReference type="NCBI Taxonomy" id="431058"/>
    <lineage>
        <taxon>Bacteria</taxon>
        <taxon>Pseudomonadati</taxon>
        <taxon>Pseudomonadota</taxon>
        <taxon>Betaproteobacteria</taxon>
        <taxon>Burkholderiales</taxon>
        <taxon>Sphaerotilaceae</taxon>
        <taxon>Roseateles</taxon>
    </lineage>
</organism>
<name>A0A9X4R8Z7_9BURK</name>
<evidence type="ECO:0000313" key="2">
    <source>
        <dbReference type="EMBL" id="MDG0863758.1"/>
    </source>
</evidence>
<accession>A0A9X4R8Z7</accession>
<reference evidence="2" key="1">
    <citation type="submission" date="2019-02" db="EMBL/GenBank/DDBJ databases">
        <title>Draft genome of the type strain Pelomonas aquatica CCUG 52575T.</title>
        <authorList>
            <person name="Gomila M."/>
            <person name="Lalucat J."/>
        </authorList>
    </citation>
    <scope>NUCLEOTIDE SEQUENCE</scope>
    <source>
        <strain evidence="2">CCUG 52575</strain>
    </source>
</reference>
<evidence type="ECO:0000313" key="3">
    <source>
        <dbReference type="Proteomes" id="UP001152766"/>
    </source>
</evidence>
<dbReference type="EMBL" id="SGUG01000021">
    <property type="protein sequence ID" value="MDG0863758.1"/>
    <property type="molecule type" value="Genomic_DNA"/>
</dbReference>
<evidence type="ECO:0000256" key="1">
    <source>
        <dbReference type="ARBA" id="ARBA00022691"/>
    </source>
</evidence>
<gene>
    <name evidence="2" type="ORF">EXJ73_14950</name>
</gene>
<dbReference type="PROSITE" id="PS00095">
    <property type="entry name" value="C5_MTASE_2"/>
    <property type="match status" value="1"/>
</dbReference>